<proteinExistence type="predicted"/>
<dbReference type="Gene3D" id="3.40.50.300">
    <property type="entry name" value="P-loop containing nucleotide triphosphate hydrolases"/>
    <property type="match status" value="2"/>
</dbReference>
<gene>
    <name evidence="2" type="ORF">ACFSYJ_28905</name>
</gene>
<dbReference type="EMBL" id="JBHUKU010000017">
    <property type="protein sequence ID" value="MFD2462662.1"/>
    <property type="molecule type" value="Genomic_DNA"/>
</dbReference>
<organism evidence="2 3">
    <name type="scientific">Amycolatopsis samaneae</name>
    <dbReference type="NCBI Taxonomy" id="664691"/>
    <lineage>
        <taxon>Bacteria</taxon>
        <taxon>Bacillati</taxon>
        <taxon>Actinomycetota</taxon>
        <taxon>Actinomycetes</taxon>
        <taxon>Pseudonocardiales</taxon>
        <taxon>Pseudonocardiaceae</taxon>
        <taxon>Amycolatopsis</taxon>
    </lineage>
</organism>
<accession>A0ABW5GPG2</accession>
<name>A0ABW5GPG2_9PSEU</name>
<dbReference type="SUPFAM" id="SSF52540">
    <property type="entry name" value="P-loop containing nucleoside triphosphate hydrolases"/>
    <property type="match status" value="1"/>
</dbReference>
<sequence length="668" mass="72786">MNMASEDEPVAEWLAEITKAAGQSVDVVRTVLAEHGVRAQTSLPRPRRLLITDIEFSGTRTAGVHEAAAVPFDFHWRLGAGLWGLASSGVNEAGKSSVLEIILWCLRGRSGLQRDVQSWLRSVRLGFELDDDRLVVRMKVQDGRPQGTLSSLNADGPLFGFNSATSFEAKMDAFMLDRLGLETLLTQQKRPGGVEGPPLVGELSWPAYASALHINRAGLGQLLGNENRNALPTRLLELFIGAPWASTMVSAAVAQRIVAARLSAARAIASRNEEEQKQKVEAIQQEIRETQGKLAQLVEGAHPGAGQVEAYRRLTKATEYAADAQKALLVAKARRDDLEDQRQRLLAAAQATKEAKLAKAFFHTLRPTVCPRCDAEVTHEQWAQEEGGHCSLCTSELREPEVRDQDTTEDSDVDDTAEMDQTLSEIQAAVDAADTECEQKRQLTDTARSSVEQAEAALRRAQDDPRVAMREKLSLDLARMRGVLEERTGAFKAIGDPSGIAPLERDLAVLSAAENASRRRRTEALKNVIATVEDDILGMGRKLGLDMLENVELGTNATMKVYKGGQHQNYGSLTEGEQLRLKIVTTTALLRNGIRTGIGRHPGLLIIDSPGAEEVGSGDLQLMVQGLAELTKAAPELQIIIATARGQEVASVIDESRLRLAPPGERLW</sequence>
<reference evidence="3" key="1">
    <citation type="journal article" date="2019" name="Int. J. Syst. Evol. Microbiol.">
        <title>The Global Catalogue of Microorganisms (GCM) 10K type strain sequencing project: providing services to taxonomists for standard genome sequencing and annotation.</title>
        <authorList>
            <consortium name="The Broad Institute Genomics Platform"/>
            <consortium name="The Broad Institute Genome Sequencing Center for Infectious Disease"/>
            <person name="Wu L."/>
            <person name="Ma J."/>
        </authorList>
    </citation>
    <scope>NUCLEOTIDE SEQUENCE [LARGE SCALE GENOMIC DNA]</scope>
    <source>
        <strain evidence="3">CGMCC 4.7643</strain>
    </source>
</reference>
<keyword evidence="1" id="KW-0175">Coiled coil</keyword>
<evidence type="ECO:0000313" key="3">
    <source>
        <dbReference type="Proteomes" id="UP001597419"/>
    </source>
</evidence>
<dbReference type="Proteomes" id="UP001597419">
    <property type="component" value="Unassembled WGS sequence"/>
</dbReference>
<feature type="coiled-coil region" evidence="1">
    <location>
        <begin position="266"/>
        <end position="355"/>
    </location>
</feature>
<evidence type="ECO:0000256" key="1">
    <source>
        <dbReference type="SAM" id="Coils"/>
    </source>
</evidence>
<evidence type="ECO:0000313" key="2">
    <source>
        <dbReference type="EMBL" id="MFD2462662.1"/>
    </source>
</evidence>
<protein>
    <submittedName>
        <fullName evidence="2">Cell envelope integrity protein TolA</fullName>
    </submittedName>
</protein>
<keyword evidence="3" id="KW-1185">Reference proteome</keyword>
<comment type="caution">
    <text evidence="2">The sequence shown here is derived from an EMBL/GenBank/DDBJ whole genome shotgun (WGS) entry which is preliminary data.</text>
</comment>
<dbReference type="RefSeq" id="WP_345403869.1">
    <property type="nucleotide sequence ID" value="NZ_BAABHG010000015.1"/>
</dbReference>
<dbReference type="InterPro" id="IPR027417">
    <property type="entry name" value="P-loop_NTPase"/>
</dbReference>